<organism evidence="1 2">
    <name type="scientific">Glomus cerebriforme</name>
    <dbReference type="NCBI Taxonomy" id="658196"/>
    <lineage>
        <taxon>Eukaryota</taxon>
        <taxon>Fungi</taxon>
        <taxon>Fungi incertae sedis</taxon>
        <taxon>Mucoromycota</taxon>
        <taxon>Glomeromycotina</taxon>
        <taxon>Glomeromycetes</taxon>
        <taxon>Glomerales</taxon>
        <taxon>Glomeraceae</taxon>
        <taxon>Glomus</taxon>
    </lineage>
</organism>
<sequence length="141" mass="16463">MIQTSLSVFGLILKSSPSSSVQNGKENGSPSSSVWNRRKNSFLNSLVWNRRKKIQLWEFRIGKETFSSGNSESEKKHSVLGIQNRKRNKRSNRTFLFFVDLALRIRDWNYSAPEIQNRKRNKRSNRPFLLFCSLLLKLSLV</sequence>
<dbReference type="EMBL" id="QKYT01000680">
    <property type="protein sequence ID" value="RIA82283.1"/>
    <property type="molecule type" value="Genomic_DNA"/>
</dbReference>
<reference evidence="1 2" key="1">
    <citation type="submission" date="2018-06" db="EMBL/GenBank/DDBJ databases">
        <title>Comparative genomics reveals the genomic features of Rhizophagus irregularis, R. cerebriforme, R. diaphanum and Gigaspora rosea, and their symbiotic lifestyle signature.</title>
        <authorList>
            <person name="Morin E."/>
            <person name="San Clemente H."/>
            <person name="Chen E.C.H."/>
            <person name="De La Providencia I."/>
            <person name="Hainaut M."/>
            <person name="Kuo A."/>
            <person name="Kohler A."/>
            <person name="Murat C."/>
            <person name="Tang N."/>
            <person name="Roy S."/>
            <person name="Loubradou J."/>
            <person name="Henrissat B."/>
            <person name="Grigoriev I.V."/>
            <person name="Corradi N."/>
            <person name="Roux C."/>
            <person name="Martin F.M."/>
        </authorList>
    </citation>
    <scope>NUCLEOTIDE SEQUENCE [LARGE SCALE GENOMIC DNA]</scope>
    <source>
        <strain evidence="1 2">DAOM 227022</strain>
    </source>
</reference>
<protein>
    <submittedName>
        <fullName evidence="1">Uncharacterized protein</fullName>
    </submittedName>
</protein>
<gene>
    <name evidence="1" type="ORF">C1645_743887</name>
</gene>
<comment type="caution">
    <text evidence="1">The sequence shown here is derived from an EMBL/GenBank/DDBJ whole genome shotgun (WGS) entry which is preliminary data.</text>
</comment>
<name>A0A397S7F8_9GLOM</name>
<keyword evidence="2" id="KW-1185">Reference proteome</keyword>
<dbReference type="AlphaFoldDB" id="A0A397S7F8"/>
<proteinExistence type="predicted"/>
<dbReference type="Proteomes" id="UP000265703">
    <property type="component" value="Unassembled WGS sequence"/>
</dbReference>
<evidence type="ECO:0000313" key="1">
    <source>
        <dbReference type="EMBL" id="RIA82283.1"/>
    </source>
</evidence>
<evidence type="ECO:0000313" key="2">
    <source>
        <dbReference type="Proteomes" id="UP000265703"/>
    </source>
</evidence>
<accession>A0A397S7F8</accession>